<dbReference type="OrthoDB" id="9809760at2"/>
<sequence>MAQTAIRPAGTLTRWDPFRDLDRWFDQFAGRPEQPSQAWAPRADVSETEQEYVLDVELPGVVREDIAVEVTGNLVAVTGELKEKEREGRFHRRARRTGQFSYRVTLPRDVDGDKVEAVLDEGVLTVRVPKVDAAKPRRIEITGK</sequence>
<dbReference type="EMBL" id="VMNW02000131">
    <property type="protein sequence ID" value="KAA9149830.1"/>
    <property type="molecule type" value="Genomic_DNA"/>
</dbReference>
<dbReference type="RefSeq" id="WP_144758361.1">
    <property type="nucleotide sequence ID" value="NZ_VMNW02000131.1"/>
</dbReference>
<dbReference type="InterPro" id="IPR031107">
    <property type="entry name" value="Small_HSP"/>
</dbReference>
<dbReference type="AlphaFoldDB" id="A0A5N0UQY5"/>
<dbReference type="InterPro" id="IPR008978">
    <property type="entry name" value="HSP20-like_chaperone"/>
</dbReference>
<comment type="similarity">
    <text evidence="1 2">Belongs to the small heat shock protein (HSP20) family.</text>
</comment>
<name>A0A5N0UQY5_9PSEU</name>
<dbReference type="Proteomes" id="UP000319769">
    <property type="component" value="Unassembled WGS sequence"/>
</dbReference>
<dbReference type="PANTHER" id="PTHR11527">
    <property type="entry name" value="HEAT-SHOCK PROTEIN 20 FAMILY MEMBER"/>
    <property type="match status" value="1"/>
</dbReference>
<dbReference type="CDD" id="cd06464">
    <property type="entry name" value="ACD_sHsps-like"/>
    <property type="match status" value="1"/>
</dbReference>
<keyword evidence="5" id="KW-1185">Reference proteome</keyword>
<evidence type="ECO:0000313" key="5">
    <source>
        <dbReference type="Proteomes" id="UP000319769"/>
    </source>
</evidence>
<accession>A0A5N0UQY5</accession>
<feature type="domain" description="SHSP" evidence="3">
    <location>
        <begin position="34"/>
        <end position="144"/>
    </location>
</feature>
<evidence type="ECO:0000256" key="1">
    <source>
        <dbReference type="PROSITE-ProRule" id="PRU00285"/>
    </source>
</evidence>
<dbReference type="Pfam" id="PF00011">
    <property type="entry name" value="HSP20"/>
    <property type="match status" value="1"/>
</dbReference>
<proteinExistence type="inferred from homology"/>
<evidence type="ECO:0000256" key="2">
    <source>
        <dbReference type="RuleBase" id="RU003616"/>
    </source>
</evidence>
<reference evidence="4" key="1">
    <citation type="submission" date="2019-09" db="EMBL/GenBank/DDBJ databases">
        <authorList>
            <person name="Teo W.F.A."/>
            <person name="Duangmal K."/>
        </authorList>
    </citation>
    <scope>NUCLEOTIDE SEQUENCE [LARGE SCALE GENOMIC DNA]</scope>
    <source>
        <strain evidence="4">K81G1</strain>
    </source>
</reference>
<evidence type="ECO:0000259" key="3">
    <source>
        <dbReference type="PROSITE" id="PS01031"/>
    </source>
</evidence>
<gene>
    <name evidence="4" type="ORF">FPZ12_042450</name>
</gene>
<dbReference type="InterPro" id="IPR002068">
    <property type="entry name" value="A-crystallin/Hsp20_dom"/>
</dbReference>
<comment type="caution">
    <text evidence="4">The sequence shown here is derived from an EMBL/GenBank/DDBJ whole genome shotgun (WGS) entry which is preliminary data.</text>
</comment>
<dbReference type="SUPFAM" id="SSF49764">
    <property type="entry name" value="HSP20-like chaperones"/>
    <property type="match status" value="1"/>
</dbReference>
<dbReference type="Gene3D" id="2.60.40.790">
    <property type="match status" value="1"/>
</dbReference>
<evidence type="ECO:0000313" key="4">
    <source>
        <dbReference type="EMBL" id="KAA9149830.1"/>
    </source>
</evidence>
<organism evidence="4 5">
    <name type="scientific">Amycolatopsis acidicola</name>
    <dbReference type="NCBI Taxonomy" id="2596893"/>
    <lineage>
        <taxon>Bacteria</taxon>
        <taxon>Bacillati</taxon>
        <taxon>Actinomycetota</taxon>
        <taxon>Actinomycetes</taxon>
        <taxon>Pseudonocardiales</taxon>
        <taxon>Pseudonocardiaceae</taxon>
        <taxon>Amycolatopsis</taxon>
    </lineage>
</organism>
<dbReference type="PROSITE" id="PS01031">
    <property type="entry name" value="SHSP"/>
    <property type="match status" value="1"/>
</dbReference>
<protein>
    <submittedName>
        <fullName evidence="4">Hsp20/alpha crystallin family protein</fullName>
    </submittedName>
</protein>